<dbReference type="Pfam" id="PF13452">
    <property type="entry name" value="FAS1_DH_region"/>
    <property type="match status" value="1"/>
</dbReference>
<accession>A0A158JSE1</accession>
<dbReference type="InterPro" id="IPR039569">
    <property type="entry name" value="FAS1-like_DH_region"/>
</dbReference>
<evidence type="ECO:0000313" key="3">
    <source>
        <dbReference type="Proteomes" id="UP000054683"/>
    </source>
</evidence>
<gene>
    <name evidence="2" type="ORF">AWB69_08685</name>
</gene>
<dbReference type="AlphaFoldDB" id="A0A158JSE1"/>
<dbReference type="OrthoDB" id="6703795at2"/>
<evidence type="ECO:0000313" key="2">
    <source>
        <dbReference type="EMBL" id="SAL71727.1"/>
    </source>
</evidence>
<organism evidence="2 3">
    <name type="scientific">Caballeronia udeis</name>
    <dbReference type="NCBI Taxonomy" id="1232866"/>
    <lineage>
        <taxon>Bacteria</taxon>
        <taxon>Pseudomonadati</taxon>
        <taxon>Pseudomonadota</taxon>
        <taxon>Betaproteobacteria</taxon>
        <taxon>Burkholderiales</taxon>
        <taxon>Burkholderiaceae</taxon>
        <taxon>Caballeronia</taxon>
    </lineage>
</organism>
<dbReference type="InterPro" id="IPR029069">
    <property type="entry name" value="HotDog_dom_sf"/>
</dbReference>
<sequence length="154" mass="17682">MGALFFEEYTDEWRFESEAQVIADDDIRAFVELHKFHTPTFTDMDYLQTSRDYRGRMAPGLFVLCAAEGLVLRAGLTRKRGIFLMELTPKFKVPVYAGDSIINCVRLHSKRLTSKPDRGVVVTAHEVVTDKGEVAITYHSTRMIRTRWYVETAS</sequence>
<protein>
    <submittedName>
        <fullName evidence="2">Dehydratase</fullName>
    </submittedName>
</protein>
<dbReference type="Proteomes" id="UP000054683">
    <property type="component" value="Unassembled WGS sequence"/>
</dbReference>
<proteinExistence type="predicted"/>
<reference evidence="2 3" key="1">
    <citation type="submission" date="2016-01" db="EMBL/GenBank/DDBJ databases">
        <authorList>
            <person name="Oliw E.H."/>
        </authorList>
    </citation>
    <scope>NUCLEOTIDE SEQUENCE [LARGE SCALE GENOMIC DNA]</scope>
    <source>
        <strain evidence="2">LMG 27134</strain>
    </source>
</reference>
<name>A0A158JSE1_9BURK</name>
<dbReference type="SUPFAM" id="SSF54637">
    <property type="entry name" value="Thioesterase/thiol ester dehydrase-isomerase"/>
    <property type="match status" value="1"/>
</dbReference>
<dbReference type="Gene3D" id="3.10.129.10">
    <property type="entry name" value="Hotdog Thioesterase"/>
    <property type="match status" value="1"/>
</dbReference>
<evidence type="ECO:0000259" key="1">
    <source>
        <dbReference type="Pfam" id="PF13452"/>
    </source>
</evidence>
<dbReference type="EMBL" id="FCOK02000115">
    <property type="protein sequence ID" value="SAL71727.1"/>
    <property type="molecule type" value="Genomic_DNA"/>
</dbReference>
<dbReference type="RefSeq" id="WP_062092725.1">
    <property type="nucleotide sequence ID" value="NZ_FCOK02000115.1"/>
</dbReference>
<feature type="domain" description="FAS1-like dehydratase" evidence="1">
    <location>
        <begin position="13"/>
        <end position="135"/>
    </location>
</feature>